<evidence type="ECO:0000313" key="2">
    <source>
        <dbReference type="Proteomes" id="UP000054560"/>
    </source>
</evidence>
<dbReference type="PANTHER" id="PTHR10909">
    <property type="entry name" value="ELECTRON TRANSPORT OXIDOREDUCTASE"/>
    <property type="match status" value="1"/>
</dbReference>
<protein>
    <recommendedName>
        <fullName evidence="3">Acyl-CoA oxidase/dehydrogenase middle domain-containing protein</fullName>
    </recommendedName>
</protein>
<dbReference type="InterPro" id="IPR046373">
    <property type="entry name" value="Acyl-CoA_Oxase/DH_mid-dom_sf"/>
</dbReference>
<dbReference type="Proteomes" id="UP000054560">
    <property type="component" value="Unassembled WGS sequence"/>
</dbReference>
<dbReference type="InterPro" id="IPR009100">
    <property type="entry name" value="AcylCoA_DH/oxidase_NM_dom_sf"/>
</dbReference>
<accession>A0A0L0FQ18</accession>
<dbReference type="EMBL" id="KQ242401">
    <property type="protein sequence ID" value="KNC78897.1"/>
    <property type="molecule type" value="Genomic_DNA"/>
</dbReference>
<dbReference type="AlphaFoldDB" id="A0A0L0FQ18"/>
<dbReference type="eggNOG" id="KOG0135">
    <property type="taxonomic scope" value="Eukaryota"/>
</dbReference>
<reference evidence="1 2" key="1">
    <citation type="submission" date="2011-02" db="EMBL/GenBank/DDBJ databases">
        <title>The Genome Sequence of Sphaeroforma arctica JP610.</title>
        <authorList>
            <consortium name="The Broad Institute Genome Sequencing Platform"/>
            <person name="Russ C."/>
            <person name="Cuomo C."/>
            <person name="Young S.K."/>
            <person name="Zeng Q."/>
            <person name="Gargeya S."/>
            <person name="Alvarado L."/>
            <person name="Berlin A."/>
            <person name="Chapman S.B."/>
            <person name="Chen Z."/>
            <person name="Freedman E."/>
            <person name="Gellesch M."/>
            <person name="Goldberg J."/>
            <person name="Griggs A."/>
            <person name="Gujja S."/>
            <person name="Heilman E."/>
            <person name="Heiman D."/>
            <person name="Howarth C."/>
            <person name="Mehta T."/>
            <person name="Neiman D."/>
            <person name="Pearson M."/>
            <person name="Roberts A."/>
            <person name="Saif S."/>
            <person name="Shea T."/>
            <person name="Shenoy N."/>
            <person name="Sisk P."/>
            <person name="Stolte C."/>
            <person name="Sykes S."/>
            <person name="White J."/>
            <person name="Yandava C."/>
            <person name="Burger G."/>
            <person name="Gray M.W."/>
            <person name="Holland P.W.H."/>
            <person name="King N."/>
            <person name="Lang F.B.F."/>
            <person name="Roger A.J."/>
            <person name="Ruiz-Trillo I."/>
            <person name="Haas B."/>
            <person name="Nusbaum C."/>
            <person name="Birren B."/>
        </authorList>
    </citation>
    <scope>NUCLEOTIDE SEQUENCE [LARGE SCALE GENOMIC DNA]</scope>
    <source>
        <strain evidence="1 2">JP610</strain>
    </source>
</reference>
<evidence type="ECO:0008006" key="3">
    <source>
        <dbReference type="Google" id="ProtNLM"/>
    </source>
</evidence>
<dbReference type="GO" id="GO:0003997">
    <property type="term" value="F:acyl-CoA oxidase activity"/>
    <property type="evidence" value="ECO:0007669"/>
    <property type="project" value="InterPro"/>
</dbReference>
<dbReference type="GO" id="GO:0071949">
    <property type="term" value="F:FAD binding"/>
    <property type="evidence" value="ECO:0007669"/>
    <property type="project" value="InterPro"/>
</dbReference>
<dbReference type="GO" id="GO:0055088">
    <property type="term" value="P:lipid homeostasis"/>
    <property type="evidence" value="ECO:0007669"/>
    <property type="project" value="TreeGrafter"/>
</dbReference>
<dbReference type="RefSeq" id="XP_014152799.1">
    <property type="nucleotide sequence ID" value="XM_014297324.1"/>
</dbReference>
<organism evidence="1 2">
    <name type="scientific">Sphaeroforma arctica JP610</name>
    <dbReference type="NCBI Taxonomy" id="667725"/>
    <lineage>
        <taxon>Eukaryota</taxon>
        <taxon>Ichthyosporea</taxon>
        <taxon>Ichthyophonida</taxon>
        <taxon>Sphaeroforma</taxon>
    </lineage>
</organism>
<dbReference type="InterPro" id="IPR012258">
    <property type="entry name" value="Acyl-CoA_oxidase"/>
</dbReference>
<dbReference type="GeneID" id="25909195"/>
<dbReference type="InterPro" id="IPR036250">
    <property type="entry name" value="AcylCo_DH-like_C"/>
</dbReference>
<dbReference type="Gene3D" id="1.20.140.10">
    <property type="entry name" value="Butyryl-CoA Dehydrogenase, subunit A, domain 3"/>
    <property type="match status" value="1"/>
</dbReference>
<dbReference type="GO" id="GO:0033540">
    <property type="term" value="P:fatty acid beta-oxidation using acyl-CoA oxidase"/>
    <property type="evidence" value="ECO:0007669"/>
    <property type="project" value="TreeGrafter"/>
</dbReference>
<dbReference type="SUPFAM" id="SSF47203">
    <property type="entry name" value="Acyl-CoA dehydrogenase C-terminal domain-like"/>
    <property type="match status" value="1"/>
</dbReference>
<sequence>MSLFAFTRQATSSLRYAPRAIGCASLQYAQRKCMSSAAETVSNTDTDREYIRNMSMKEWKHRWTDAVQHIDHKLTYTESSDQLRKLIKGGLLRFTDLRDNPERFFEAHRILALHAPKLGPGFWIRFTVQYNLFAGTILGLATDKQRAALDVMQSEGTLGCFGLTEKLAGVNSGLVINTTATYDHGTQTFTLNTPGEGSEKNWISQGYVADKALIFADLHIDGKSKGGHGFVLDMRTDGKLAEGVEIFDMGRKTVGNDLDNASIRLTNVTIPKDTLLSRFGGINSDGVYEPAPKGIVPMQMIGQRLFTGRVAVAQAALSFSRELFRMTKEYSDNKKCWAPEGSPMLTDIPQLKALYAEAAERDTNLTKFVAKCEAELSEALKKHELPSLKLIESIACAKVLGVEQSIELTHRLKQEVGSYALMAETGFEQLDFLQCCKFAEGDSRILMQKMARDRMRIFTKKQQQVDNSDPELKLCGEIAAGMATALKQNGGDKQAAWDDQWVNTYDLARATMKRTMADFMAN</sequence>
<dbReference type="GO" id="GO:0005777">
    <property type="term" value="C:peroxisome"/>
    <property type="evidence" value="ECO:0007669"/>
    <property type="project" value="InterPro"/>
</dbReference>
<dbReference type="SUPFAM" id="SSF56645">
    <property type="entry name" value="Acyl-CoA dehydrogenase NM domain-like"/>
    <property type="match status" value="1"/>
</dbReference>
<dbReference type="Gene3D" id="2.40.110.10">
    <property type="entry name" value="Butyryl-CoA Dehydrogenase, subunit A, domain 2"/>
    <property type="match status" value="1"/>
</dbReference>
<evidence type="ECO:0000313" key="1">
    <source>
        <dbReference type="EMBL" id="KNC78897.1"/>
    </source>
</evidence>
<dbReference type="STRING" id="667725.A0A0L0FQ18"/>
<gene>
    <name evidence="1" type="ORF">SARC_08691</name>
</gene>
<dbReference type="OrthoDB" id="538336at2759"/>
<keyword evidence="2" id="KW-1185">Reference proteome</keyword>
<dbReference type="GO" id="GO:0005504">
    <property type="term" value="F:fatty acid binding"/>
    <property type="evidence" value="ECO:0007669"/>
    <property type="project" value="TreeGrafter"/>
</dbReference>
<proteinExistence type="predicted"/>
<dbReference type="PANTHER" id="PTHR10909:SF382">
    <property type="entry name" value="ACYL-COENZYME A OXIDASE"/>
    <property type="match status" value="1"/>
</dbReference>
<name>A0A0L0FQ18_9EUKA</name>